<comment type="caution">
    <text evidence="1">The sequence shown here is derived from an EMBL/GenBank/DDBJ whole genome shotgun (WGS) entry which is preliminary data.</text>
</comment>
<protein>
    <submittedName>
        <fullName evidence="1">Uncharacterized protein</fullName>
    </submittedName>
</protein>
<keyword evidence="2" id="KW-1185">Reference proteome</keyword>
<dbReference type="EMBL" id="LIAE01009215">
    <property type="protein sequence ID" value="PAV70742.1"/>
    <property type="molecule type" value="Genomic_DNA"/>
</dbReference>
<dbReference type="AlphaFoldDB" id="A0A2A2KA00"/>
<accession>A0A2A2KA00</accession>
<name>A0A2A2KA00_9BILA</name>
<evidence type="ECO:0000313" key="1">
    <source>
        <dbReference type="EMBL" id="PAV70742.1"/>
    </source>
</evidence>
<dbReference type="Proteomes" id="UP000218231">
    <property type="component" value="Unassembled WGS sequence"/>
</dbReference>
<organism evidence="1 2">
    <name type="scientific">Diploscapter pachys</name>
    <dbReference type="NCBI Taxonomy" id="2018661"/>
    <lineage>
        <taxon>Eukaryota</taxon>
        <taxon>Metazoa</taxon>
        <taxon>Ecdysozoa</taxon>
        <taxon>Nematoda</taxon>
        <taxon>Chromadorea</taxon>
        <taxon>Rhabditida</taxon>
        <taxon>Rhabditina</taxon>
        <taxon>Rhabditomorpha</taxon>
        <taxon>Rhabditoidea</taxon>
        <taxon>Rhabditidae</taxon>
        <taxon>Diploscapter</taxon>
    </lineage>
</organism>
<evidence type="ECO:0000313" key="2">
    <source>
        <dbReference type="Proteomes" id="UP000218231"/>
    </source>
</evidence>
<proteinExistence type="predicted"/>
<reference evidence="1 2" key="1">
    <citation type="journal article" date="2017" name="Curr. Biol.">
        <title>Genome architecture and evolution of a unichromosomal asexual nematode.</title>
        <authorList>
            <person name="Fradin H."/>
            <person name="Zegar C."/>
            <person name="Gutwein M."/>
            <person name="Lucas J."/>
            <person name="Kovtun M."/>
            <person name="Corcoran D."/>
            <person name="Baugh L.R."/>
            <person name="Kiontke K."/>
            <person name="Gunsalus K."/>
            <person name="Fitch D.H."/>
            <person name="Piano F."/>
        </authorList>
    </citation>
    <scope>NUCLEOTIDE SEQUENCE [LARGE SCALE GENOMIC DNA]</scope>
    <source>
        <strain evidence="1">PF1309</strain>
    </source>
</reference>
<gene>
    <name evidence="1" type="ORF">WR25_05375</name>
</gene>
<sequence>MRYPRMSESMTELSPFLTTGCCSTCPAPVSAPTFDPASPLSVPPELEAIIYRHEFAEPEFDKIDNNLFFSS</sequence>